<dbReference type="EMBL" id="JBBPEH010000015">
    <property type="protein sequence ID" value="KAK7529935.1"/>
    <property type="molecule type" value="Genomic_DNA"/>
</dbReference>
<gene>
    <name evidence="2" type="ORF">J3D65DRAFT_162990</name>
</gene>
<name>A0ABR1L7Z2_9PEZI</name>
<evidence type="ECO:0000256" key="1">
    <source>
        <dbReference type="SAM" id="MobiDB-lite"/>
    </source>
</evidence>
<dbReference type="RefSeq" id="XP_066650301.1">
    <property type="nucleotide sequence ID" value="XM_066794183.1"/>
</dbReference>
<sequence>MQEINAVEVQELGGGGVVQLQRQLEIARNTKVDGHCTYSPGFCNYPRRPPDMRRHQNTFFFFGLRVNQRAGYLSPPKQFQLTAQKKQFSPVSSPSRAESACRNQNKSPSPRAWLAGRLSSPPGREKATPEAHLFKRRRLTRNDFVLRPQPLFQYVPRHAMHAYSFGEHGLNIRPNGCLHLRILLLLFRPFSSTQRAVFSSRAPRLSLAADGSQSGSTCAPKPCVCCFSAPPRQH</sequence>
<keyword evidence="3" id="KW-1185">Reference proteome</keyword>
<proteinExistence type="predicted"/>
<dbReference type="Proteomes" id="UP001360953">
    <property type="component" value="Unassembled WGS sequence"/>
</dbReference>
<organism evidence="2 3">
    <name type="scientific">Phyllosticta citribraziliensis</name>
    <dbReference type="NCBI Taxonomy" id="989973"/>
    <lineage>
        <taxon>Eukaryota</taxon>
        <taxon>Fungi</taxon>
        <taxon>Dikarya</taxon>
        <taxon>Ascomycota</taxon>
        <taxon>Pezizomycotina</taxon>
        <taxon>Dothideomycetes</taxon>
        <taxon>Dothideomycetes incertae sedis</taxon>
        <taxon>Botryosphaeriales</taxon>
        <taxon>Phyllostictaceae</taxon>
        <taxon>Phyllosticta</taxon>
    </lineage>
</organism>
<accession>A0ABR1L7Z2</accession>
<dbReference type="GeneID" id="92027089"/>
<evidence type="ECO:0000313" key="2">
    <source>
        <dbReference type="EMBL" id="KAK7529935.1"/>
    </source>
</evidence>
<feature type="region of interest" description="Disordered" evidence="1">
    <location>
        <begin position="84"/>
        <end position="129"/>
    </location>
</feature>
<feature type="compositionally biased region" description="Polar residues" evidence="1">
    <location>
        <begin position="84"/>
        <end position="108"/>
    </location>
</feature>
<reference evidence="2 3" key="1">
    <citation type="submission" date="2024-04" db="EMBL/GenBank/DDBJ databases">
        <title>Phyllosticta paracitricarpa is synonymous to the EU quarantine fungus P. citricarpa based on phylogenomic analyses.</title>
        <authorList>
            <consortium name="Lawrence Berkeley National Laboratory"/>
            <person name="Van ingen-buijs V.A."/>
            <person name="Van westerhoven A.C."/>
            <person name="Haridas S."/>
            <person name="Skiadas P."/>
            <person name="Martin F."/>
            <person name="Groenewald J.Z."/>
            <person name="Crous P.W."/>
            <person name="Seidl M.F."/>
        </authorList>
    </citation>
    <scope>NUCLEOTIDE SEQUENCE [LARGE SCALE GENOMIC DNA]</scope>
    <source>
        <strain evidence="2 3">CPC 17464</strain>
    </source>
</reference>
<evidence type="ECO:0000313" key="3">
    <source>
        <dbReference type="Proteomes" id="UP001360953"/>
    </source>
</evidence>
<protein>
    <submittedName>
        <fullName evidence="2">Uncharacterized protein</fullName>
    </submittedName>
</protein>
<comment type="caution">
    <text evidence="2">The sequence shown here is derived from an EMBL/GenBank/DDBJ whole genome shotgun (WGS) entry which is preliminary data.</text>
</comment>